<feature type="transmembrane region" description="Helical" evidence="10">
    <location>
        <begin position="35"/>
        <end position="53"/>
    </location>
</feature>
<evidence type="ECO:0000256" key="10">
    <source>
        <dbReference type="RuleBase" id="RU362071"/>
    </source>
</evidence>
<evidence type="ECO:0000313" key="11">
    <source>
        <dbReference type="EMBL" id="BBH20859.1"/>
    </source>
</evidence>
<keyword evidence="6 10" id="KW-1133">Transmembrane helix</keyword>
<dbReference type="InterPro" id="IPR002010">
    <property type="entry name" value="T3SS_IM_R"/>
</dbReference>
<accession>A0A3G9JD24</accession>
<evidence type="ECO:0000256" key="9">
    <source>
        <dbReference type="NCBIfam" id="TIGR01400"/>
    </source>
</evidence>
<keyword evidence="12" id="KW-1185">Reference proteome</keyword>
<dbReference type="Proteomes" id="UP000275368">
    <property type="component" value="Chromosome"/>
</dbReference>
<dbReference type="GO" id="GO:0009425">
    <property type="term" value="C:bacterial-type flagellum basal body"/>
    <property type="evidence" value="ECO:0007669"/>
    <property type="project" value="UniProtKB-SubCell"/>
</dbReference>
<evidence type="ECO:0000256" key="2">
    <source>
        <dbReference type="ARBA" id="ARBA00009772"/>
    </source>
</evidence>
<keyword evidence="11" id="KW-0282">Flagellum</keyword>
<dbReference type="AlphaFoldDB" id="A0A3G9JD24"/>
<dbReference type="KEGG" id="pbk:Back11_22040"/>
<dbReference type="OrthoDB" id="9807748at2"/>
<keyword evidence="7 10" id="KW-0472">Membrane</keyword>
<dbReference type="NCBIfam" id="TIGR01400">
    <property type="entry name" value="fliR"/>
    <property type="match status" value="1"/>
</dbReference>
<dbReference type="PANTHER" id="PTHR30065">
    <property type="entry name" value="FLAGELLAR BIOSYNTHETIC PROTEIN FLIR"/>
    <property type="match status" value="1"/>
</dbReference>
<evidence type="ECO:0000256" key="6">
    <source>
        <dbReference type="ARBA" id="ARBA00022989"/>
    </source>
</evidence>
<gene>
    <name evidence="11" type="primary">fliR</name>
    <name evidence="11" type="ORF">Back11_22040</name>
</gene>
<evidence type="ECO:0000256" key="1">
    <source>
        <dbReference type="ARBA" id="ARBA00002578"/>
    </source>
</evidence>
<dbReference type="InterPro" id="IPR006303">
    <property type="entry name" value="FliR"/>
</dbReference>
<organism evidence="11 12">
    <name type="scientific">Paenibacillus baekrokdamisoli</name>
    <dbReference type="NCBI Taxonomy" id="1712516"/>
    <lineage>
        <taxon>Bacteria</taxon>
        <taxon>Bacillati</taxon>
        <taxon>Bacillota</taxon>
        <taxon>Bacilli</taxon>
        <taxon>Bacillales</taxon>
        <taxon>Paenibacillaceae</taxon>
        <taxon>Paenibacillus</taxon>
    </lineage>
</organism>
<dbReference type="GO" id="GO:0006605">
    <property type="term" value="P:protein targeting"/>
    <property type="evidence" value="ECO:0007669"/>
    <property type="project" value="UniProtKB-UniRule"/>
</dbReference>
<dbReference type="PRINTS" id="PR00953">
    <property type="entry name" value="TYPE3IMRPROT"/>
</dbReference>
<evidence type="ECO:0000256" key="7">
    <source>
        <dbReference type="ARBA" id="ARBA00023136"/>
    </source>
</evidence>
<comment type="function">
    <text evidence="1 10">Role in flagellar biosynthesis.</text>
</comment>
<keyword evidence="4 10" id="KW-1003">Cell membrane</keyword>
<keyword evidence="11" id="KW-0966">Cell projection</keyword>
<feature type="transmembrane region" description="Helical" evidence="10">
    <location>
        <begin position="7"/>
        <end position="29"/>
    </location>
</feature>
<dbReference type="GO" id="GO:0044780">
    <property type="term" value="P:bacterial-type flagellum assembly"/>
    <property type="evidence" value="ECO:0007669"/>
    <property type="project" value="UniProtKB-UniRule"/>
</dbReference>
<evidence type="ECO:0000256" key="5">
    <source>
        <dbReference type="ARBA" id="ARBA00022692"/>
    </source>
</evidence>
<evidence type="ECO:0000313" key="12">
    <source>
        <dbReference type="Proteomes" id="UP000275368"/>
    </source>
</evidence>
<reference evidence="11 12" key="1">
    <citation type="submission" date="2018-11" db="EMBL/GenBank/DDBJ databases">
        <title>Complete genome sequence of Paenibacillus baekrokdamisoli strain KCTC 33723.</title>
        <authorList>
            <person name="Kang S.W."/>
            <person name="Lee K.C."/>
            <person name="Kim K.K."/>
            <person name="Kim J.S."/>
            <person name="Kim D.S."/>
            <person name="Ko S.H."/>
            <person name="Yang S.H."/>
            <person name="Lee J.S."/>
        </authorList>
    </citation>
    <scope>NUCLEOTIDE SEQUENCE [LARGE SCALE GENOMIC DNA]</scope>
    <source>
        <strain evidence="11 12">KCTC 33723</strain>
    </source>
</reference>
<sequence>MELFLKGFPIFLLIFCRITAFFVVAPVFSTRTVPKTFKIGFSFVISLLVFLTYGLKQTIVPDATFILAIFREILAGVLLGYVAYLFFTVVQTAGGFIDLQMGFGMANIIDPMSGISSPMIGNFKFMVATLIFLSINGHHYLLLALLHSYEWIPLSNALFDRIYEGSLSTFLVHTFAETFMLALQMSAPLVAAMFLTDVGLGFLARTAPQYNVFVIGIPIKIIVGLLLLTLIMPGLVALFEHLFSQMFSAMEKLLGIIQGPVTKAGG</sequence>
<evidence type="ECO:0000256" key="3">
    <source>
        <dbReference type="ARBA" id="ARBA00021717"/>
    </source>
</evidence>
<dbReference type="RefSeq" id="WP_125656401.1">
    <property type="nucleotide sequence ID" value="NZ_AP019308.1"/>
</dbReference>
<feature type="transmembrane region" description="Helical" evidence="10">
    <location>
        <begin position="215"/>
        <end position="239"/>
    </location>
</feature>
<name>A0A3G9JD24_9BACL</name>
<dbReference type="GO" id="GO:0005886">
    <property type="term" value="C:plasma membrane"/>
    <property type="evidence" value="ECO:0007669"/>
    <property type="project" value="UniProtKB-SubCell"/>
</dbReference>
<feature type="transmembrane region" description="Helical" evidence="10">
    <location>
        <begin position="65"/>
        <end position="87"/>
    </location>
</feature>
<dbReference type="EMBL" id="AP019308">
    <property type="protein sequence ID" value="BBH20859.1"/>
    <property type="molecule type" value="Genomic_DNA"/>
</dbReference>
<feature type="transmembrane region" description="Helical" evidence="10">
    <location>
        <begin position="170"/>
        <end position="195"/>
    </location>
</feature>
<comment type="similarity">
    <text evidence="2 10">Belongs to the FliR/MopE/SpaR family.</text>
</comment>
<keyword evidence="5 10" id="KW-0812">Transmembrane</keyword>
<dbReference type="Pfam" id="PF01311">
    <property type="entry name" value="Bac_export_1"/>
    <property type="match status" value="1"/>
</dbReference>
<keyword evidence="11" id="KW-0969">Cilium</keyword>
<keyword evidence="8 10" id="KW-0975">Bacterial flagellum</keyword>
<protein>
    <recommendedName>
        <fullName evidence="3 9">Flagellar biosynthetic protein FliR</fullName>
    </recommendedName>
</protein>
<comment type="subcellular location">
    <subcellularLocation>
        <location evidence="10">Cell membrane</location>
        <topology evidence="10">Multi-pass membrane protein</topology>
    </subcellularLocation>
    <subcellularLocation>
        <location evidence="10">Bacterial flagellum basal body</location>
    </subcellularLocation>
</comment>
<proteinExistence type="inferred from homology"/>
<evidence type="ECO:0000256" key="8">
    <source>
        <dbReference type="ARBA" id="ARBA00023143"/>
    </source>
</evidence>
<dbReference type="PANTHER" id="PTHR30065:SF1">
    <property type="entry name" value="SURFACE PRESENTATION OF ANTIGENS PROTEIN SPAR"/>
    <property type="match status" value="1"/>
</dbReference>
<evidence type="ECO:0000256" key="4">
    <source>
        <dbReference type="ARBA" id="ARBA00022475"/>
    </source>
</evidence>